<evidence type="ECO:0000256" key="4">
    <source>
        <dbReference type="ARBA" id="ARBA00043897"/>
    </source>
</evidence>
<feature type="region of interest" description="Disordered" evidence="5">
    <location>
        <begin position="257"/>
        <end position="288"/>
    </location>
</feature>
<keyword evidence="7" id="KW-1185">Reference proteome</keyword>
<evidence type="ECO:0000256" key="5">
    <source>
        <dbReference type="SAM" id="MobiDB-lite"/>
    </source>
</evidence>
<dbReference type="GO" id="GO:0005829">
    <property type="term" value="C:cytosol"/>
    <property type="evidence" value="ECO:0007669"/>
    <property type="project" value="TreeGrafter"/>
</dbReference>
<dbReference type="EMBL" id="CP099418">
    <property type="protein sequence ID" value="USW46830.1"/>
    <property type="molecule type" value="Genomic_DNA"/>
</dbReference>
<dbReference type="AlphaFoldDB" id="A0A9Q9EDI5"/>
<evidence type="ECO:0000256" key="3">
    <source>
        <dbReference type="ARBA" id="ARBA00019539"/>
    </source>
</evidence>
<proteinExistence type="predicted"/>
<accession>A0A9Q9EDI5</accession>
<reference evidence="6" key="1">
    <citation type="submission" date="2022-06" db="EMBL/GenBank/DDBJ databases">
        <title>Complete genome sequences of two strains of the flax pathogen Septoria linicola.</title>
        <authorList>
            <person name="Lapalu N."/>
            <person name="Simon A."/>
            <person name="Demenou B."/>
            <person name="Paumier D."/>
            <person name="Guillot M.-P."/>
            <person name="Gout L."/>
            <person name="Valade R."/>
        </authorList>
    </citation>
    <scope>NUCLEOTIDE SEQUENCE</scope>
    <source>
        <strain evidence="6">SE15195</strain>
    </source>
</reference>
<feature type="compositionally biased region" description="Basic and acidic residues" evidence="5">
    <location>
        <begin position="185"/>
        <end position="194"/>
    </location>
</feature>
<name>A0A9Q9EDI5_9PEZI</name>
<organism evidence="6 7">
    <name type="scientific">Septoria linicola</name>
    <dbReference type="NCBI Taxonomy" id="215465"/>
    <lineage>
        <taxon>Eukaryota</taxon>
        <taxon>Fungi</taxon>
        <taxon>Dikarya</taxon>
        <taxon>Ascomycota</taxon>
        <taxon>Pezizomycotina</taxon>
        <taxon>Dothideomycetes</taxon>
        <taxon>Dothideomycetidae</taxon>
        <taxon>Mycosphaerellales</taxon>
        <taxon>Mycosphaerellaceae</taxon>
        <taxon>Septoria</taxon>
    </lineage>
</organism>
<dbReference type="OrthoDB" id="2154985at2759"/>
<feature type="region of interest" description="Disordered" evidence="5">
    <location>
        <begin position="169"/>
        <end position="230"/>
    </location>
</feature>
<dbReference type="GO" id="GO:0005741">
    <property type="term" value="C:mitochondrial outer membrane"/>
    <property type="evidence" value="ECO:0007669"/>
    <property type="project" value="TreeGrafter"/>
</dbReference>
<evidence type="ECO:0000313" key="7">
    <source>
        <dbReference type="Proteomes" id="UP001056384"/>
    </source>
</evidence>
<comment type="subunit">
    <text evidence="1">Interacts with lipid droplet proteins.</text>
</comment>
<dbReference type="Proteomes" id="UP001056384">
    <property type="component" value="Chromosome 1"/>
</dbReference>
<evidence type="ECO:0000313" key="6">
    <source>
        <dbReference type="EMBL" id="USW46830.1"/>
    </source>
</evidence>
<comment type="function">
    <text evidence="4">Inclusion body (IB) resident protein that interacts strongly with lipid droplet (LD) proteins. Involved in LD-mediated IB clearing after protein folding stress, probably by enabling access to the IBs of an LD-stored soluble sterol derivative that acts as a chaperone in inclusion clearing.</text>
</comment>
<dbReference type="Pfam" id="PF10300">
    <property type="entry name" value="Iml2-TPR_39"/>
    <property type="match status" value="1"/>
</dbReference>
<dbReference type="GO" id="GO:0005634">
    <property type="term" value="C:nucleus"/>
    <property type="evidence" value="ECO:0007669"/>
    <property type="project" value="TreeGrafter"/>
</dbReference>
<dbReference type="PANTHER" id="PTHR31859:SF1">
    <property type="entry name" value="TETRATRICOPEPTIDE REPEAT PROTEIN 39C"/>
    <property type="match status" value="1"/>
</dbReference>
<sequence length="718" mass="80654">MAMKWLRAAKPTNVHSSRSLTALDEPHALAEAMSYASLIMNDEVEKAETELSKGTSPFHKLGVATTLFLRATLGFEKDIMEQAALRLADAEESASEHQKRALKDASTAHESKIYPRGSEYALCHAETQLMAAVVAVLNESLTESLRGFYKLRKAFGTLQEIVDAENRYMEKHRSTSTSRTSGSTSKEDIVKDNKSGTTSGVLTPLEKQDNEDEFKDAVESASELPTPLEYQGHLEYPELSGLRLQESLKDIENRTTEQDLSAARTNDAAAQNFPPPYEASSSKTVSSTEDDELDFRSITSDPIDHFIHSGAAMCFGLLQLLLSMIPPAFGKILSIFSFRGDRESGMRLLWRATAFKNNINGAMAGLVLLPFHNAAIALCDIHRREAYPKERLAMLLQDMRQLYPRSVMWVLEESRMHGVARDLERSVEILTSDQRSSSLKQMEALRVFEISMATMFLHRYEQCAASFLKCIELNNWSHGLYYYIAGSCFVELYREHKHTNPKLAATYQDKAKHLLGQVAANTGKKKFMARQLPLDVYINRKLAKWNHRAKSRNCDLIDAIGISPIEEMVYFWNGYKRMSAPHLQESMARLSWSQDQPTWPSEAVDEKAIGAVLQSTILRSMGETEKAKAMLAEHAFCYEPYQITACDQADNWALPVAHYELSVCYWDEAGGQDGDRAKLKMCSDELAKVEKWGAFELDARVGLKLTTARQTLTQTGIS</sequence>
<dbReference type="PANTHER" id="PTHR31859">
    <property type="entry name" value="TETRATRICOPEPTIDE REPEAT PROTEIN 39 FAMILY MEMBER"/>
    <property type="match status" value="1"/>
</dbReference>
<evidence type="ECO:0000256" key="2">
    <source>
        <dbReference type="ARBA" id="ARBA00018424"/>
    </source>
</evidence>
<feature type="compositionally biased region" description="Low complexity" evidence="5">
    <location>
        <begin position="175"/>
        <end position="184"/>
    </location>
</feature>
<evidence type="ECO:0000256" key="1">
    <source>
        <dbReference type="ARBA" id="ARBA00011408"/>
    </source>
</evidence>
<dbReference type="InterPro" id="IPR019412">
    <property type="entry name" value="IML2/TPR_39"/>
</dbReference>
<protein>
    <recommendedName>
        <fullName evidence="2">Inclusion body clearance protein IML2</fullName>
    </recommendedName>
    <alternativeName>
        <fullName evidence="3">Inclusion body clearance protein iml2</fullName>
    </alternativeName>
</protein>
<gene>
    <name evidence="6" type="ORF">Slin15195_G001490</name>
</gene>